<accession>A0A8T0DCK7</accession>
<dbReference type="Proteomes" id="UP000699462">
    <property type="component" value="Unassembled WGS sequence"/>
</dbReference>
<proteinExistence type="predicted"/>
<name>A0A8T0DCK7_9TREM</name>
<sequence length="193" mass="21246">MFGIWSVGLTECPDELIHIGDGICVIKFTNTSHYCDAHRTCEREGSAHKLRLFMIGRNVGKLPNSTLENVTVHVGIHSLLGDRQGHQSEWQVSEPGYISNSLGKESNALVSRPPDHEQLIVMKHGTTKAVSSNEVSAMVICEKSEKEHHSKIGSSKFSKNHPWPLTSIFMESDNPVGCFRHLSATTALACGLK</sequence>
<organism evidence="1 2">
    <name type="scientific">Paragonimus westermani</name>
    <dbReference type="NCBI Taxonomy" id="34504"/>
    <lineage>
        <taxon>Eukaryota</taxon>
        <taxon>Metazoa</taxon>
        <taxon>Spiralia</taxon>
        <taxon>Lophotrochozoa</taxon>
        <taxon>Platyhelminthes</taxon>
        <taxon>Trematoda</taxon>
        <taxon>Digenea</taxon>
        <taxon>Plagiorchiida</taxon>
        <taxon>Troglotremata</taxon>
        <taxon>Troglotrematidae</taxon>
        <taxon>Paragonimus</taxon>
    </lineage>
</organism>
<comment type="caution">
    <text evidence="1">The sequence shown here is derived from an EMBL/GenBank/DDBJ whole genome shotgun (WGS) entry which is preliminary data.</text>
</comment>
<reference evidence="1 2" key="1">
    <citation type="submission" date="2019-07" db="EMBL/GenBank/DDBJ databases">
        <title>Annotation for the trematode Paragonimus westermani.</title>
        <authorList>
            <person name="Choi Y.-J."/>
        </authorList>
    </citation>
    <scope>NUCLEOTIDE SEQUENCE [LARGE SCALE GENOMIC DNA]</scope>
    <source>
        <strain evidence="1">180907_Pwestermani</strain>
    </source>
</reference>
<evidence type="ECO:0000313" key="1">
    <source>
        <dbReference type="EMBL" id="KAF8564467.1"/>
    </source>
</evidence>
<gene>
    <name evidence="1" type="ORF">P879_11499</name>
</gene>
<dbReference type="OrthoDB" id="6256563at2759"/>
<dbReference type="EMBL" id="JTDF01008615">
    <property type="protein sequence ID" value="KAF8564467.1"/>
    <property type="molecule type" value="Genomic_DNA"/>
</dbReference>
<dbReference type="AlphaFoldDB" id="A0A8T0DCK7"/>
<keyword evidence="2" id="KW-1185">Reference proteome</keyword>
<protein>
    <submittedName>
        <fullName evidence="1">Uncharacterized protein</fullName>
    </submittedName>
</protein>
<evidence type="ECO:0000313" key="2">
    <source>
        <dbReference type="Proteomes" id="UP000699462"/>
    </source>
</evidence>